<dbReference type="Proteomes" id="UP000436357">
    <property type="component" value="Unassembled WGS sequence"/>
</dbReference>
<evidence type="ECO:0000313" key="2">
    <source>
        <dbReference type="Proteomes" id="UP000436357"/>
    </source>
</evidence>
<sequence length="96" mass="10440">MTTAIYAEDFETIIDPTAGSFKDLLDHVADDIDLDEAVPDYVDELNKATRPLGVNVTVSGMATCDADAGIDRQAVEEAAREVDLYEVLERHEAVLA</sequence>
<reference evidence="1 2" key="1">
    <citation type="submission" date="2019-11" db="EMBL/GenBank/DDBJ databases">
        <title>Draft Genome Sequence of Plant Growth-Promoting Rhizosphere-Associated Bacteria.</title>
        <authorList>
            <person name="Vasilyev I.Y."/>
            <person name="Radchenko V."/>
            <person name="Ilnitskaya E.V."/>
        </authorList>
    </citation>
    <scope>NUCLEOTIDE SEQUENCE [LARGE SCALE GENOMIC DNA]</scope>
    <source>
        <strain evidence="1 2">VRA_9sq_n</strain>
    </source>
</reference>
<accession>A0A6N7TTV9</accession>
<gene>
    <name evidence="1" type="ORF">GKC41_00500</name>
</gene>
<evidence type="ECO:0000313" key="1">
    <source>
        <dbReference type="EMBL" id="MSD90155.1"/>
    </source>
</evidence>
<name>A0A6N7TTV9_9BIFI</name>
<protein>
    <submittedName>
        <fullName evidence="1">Uncharacterized protein</fullName>
    </submittedName>
</protein>
<dbReference type="AlphaFoldDB" id="A0A6N7TTV9"/>
<organism evidence="1 2">
    <name type="scientific">Bifidobacterium asteroides</name>
    <dbReference type="NCBI Taxonomy" id="1684"/>
    <lineage>
        <taxon>Bacteria</taxon>
        <taxon>Bacillati</taxon>
        <taxon>Actinomycetota</taxon>
        <taxon>Actinomycetes</taxon>
        <taxon>Bifidobacteriales</taxon>
        <taxon>Bifidobacteriaceae</taxon>
        <taxon>Bifidobacterium</taxon>
    </lineage>
</organism>
<dbReference type="OrthoDB" id="3244732at2"/>
<dbReference type="EMBL" id="WKKW01000001">
    <property type="protein sequence ID" value="MSD90155.1"/>
    <property type="molecule type" value="Genomic_DNA"/>
</dbReference>
<proteinExistence type="predicted"/>
<comment type="caution">
    <text evidence="1">The sequence shown here is derived from an EMBL/GenBank/DDBJ whole genome shotgun (WGS) entry which is preliminary data.</text>
</comment>
<dbReference type="RefSeq" id="WP_154312463.1">
    <property type="nucleotide sequence ID" value="NZ_WKKW01000001.1"/>
</dbReference>